<dbReference type="PANTHER" id="PTHR40788">
    <property type="entry name" value="CLR5 DOMAIN-CONTAINING PROTEIN-RELATED"/>
    <property type="match status" value="1"/>
</dbReference>
<evidence type="ECO:0000313" key="3">
    <source>
        <dbReference type="Proteomes" id="UP000182658"/>
    </source>
</evidence>
<feature type="region of interest" description="Disordered" evidence="1">
    <location>
        <begin position="674"/>
        <end position="812"/>
    </location>
</feature>
<feature type="compositionally biased region" description="Acidic residues" evidence="1">
    <location>
        <begin position="760"/>
        <end position="783"/>
    </location>
</feature>
<organism evidence="2 3">
    <name type="scientific">Coniochaeta ligniaria NRRL 30616</name>
    <dbReference type="NCBI Taxonomy" id="1408157"/>
    <lineage>
        <taxon>Eukaryota</taxon>
        <taxon>Fungi</taxon>
        <taxon>Dikarya</taxon>
        <taxon>Ascomycota</taxon>
        <taxon>Pezizomycotina</taxon>
        <taxon>Sordariomycetes</taxon>
        <taxon>Sordariomycetidae</taxon>
        <taxon>Coniochaetales</taxon>
        <taxon>Coniochaetaceae</taxon>
        <taxon>Coniochaeta</taxon>
    </lineage>
</organism>
<dbReference type="AlphaFoldDB" id="A0A1J7J430"/>
<dbReference type="EMBL" id="KV875094">
    <property type="protein sequence ID" value="OIW34205.1"/>
    <property type="molecule type" value="Genomic_DNA"/>
</dbReference>
<protein>
    <submittedName>
        <fullName evidence="2">Uncharacterized protein</fullName>
    </submittedName>
</protein>
<feature type="compositionally biased region" description="Polar residues" evidence="1">
    <location>
        <begin position="697"/>
        <end position="708"/>
    </location>
</feature>
<dbReference type="OrthoDB" id="2922289at2759"/>
<evidence type="ECO:0000313" key="2">
    <source>
        <dbReference type="EMBL" id="OIW34205.1"/>
    </source>
</evidence>
<accession>A0A1J7J430</accession>
<dbReference type="InParanoid" id="A0A1J7J430"/>
<sequence>MDPAAAVSSDTVPPKGTPARFDFLLQIWCSQILGAQRELREIVARNQEEIERRWETKLKQKNKARKVFRVAWPQDPKGLVPGEMPKEHRADMDLDAVKDPGGNERDRRHLYLWPHLNETDLFERPELLMRLIHNRALNSWLEYLCMDLDSTKGGWEIEGVRVRLRWGRRDWKDGTTEHSIDYRVSFRDPGSNGAGSACFTVQRSTTEEERNKLLPGSFDYAQAIIIAEVQALLYPFLVKVCKELLLPKKDNLTDSEYAAKFHDEFIKSKPFPAQLPTPPKAPATAGSSTDGVSVKILSETRMYSWYGKPQDVDLLTVGDLIRSRVADTEEAILDLRASPDIWEDSVKQWKSVYDQMNQVPEPGPDAGFAAEQLPGWRWAVEKTVSVAITAYDRWHLLYDTFTALQEAQWVHKEAVARNRGATEVEEAKRVLDQRLLCFQFVSSQLSEYILQDDLKDEIKDKYPFDRYFDLSEKKDDPHEQRVPRRTDTLQTELSSGKGVGRVFERFRSVLEPYQRNRFGLPAVLCELDRAIDKVHPTETKSIIPAYISPSLEDLGILAECLVQVNNMAPWMTLVELYSTIHQQRMKAANKEVEDLYTPLAALWKQRDTIFDPVYKKGMPKRDRFKYLTPGEDITEQVVTTMRKSEENLEGFWEELLSNLKEAEALSEGLQTLLDQAPGRTPAWEEPVRTESSSSETGWTEQPQAEEQSSQTEGWTEGWEEEQSGEQPGEQLEDQPQEAEGTTAGGSLWDEMQARLKQEQEQQEEPEQQEEQEEQEEDPMDIDPPDPNPDPPAAQEENPAQDPPAPDSTPKIKVKPATLSILRSMMFDKTRRHGPVPGEIHWDDLRAAMADVGFASNKGHGSAWHFHPTEALKEFIRSQNSGGDTAAITLHDPHPKRKVDAIYARRYGRRLLRRYGWTLETFEER</sequence>
<reference evidence="2 3" key="1">
    <citation type="submission" date="2016-10" db="EMBL/GenBank/DDBJ databases">
        <title>Draft genome sequence of Coniochaeta ligniaria NRRL30616, a lignocellulolytic fungus for bioabatement of inhibitors in plant biomass hydrolysates.</title>
        <authorList>
            <consortium name="DOE Joint Genome Institute"/>
            <person name="Jimenez D.J."/>
            <person name="Hector R.E."/>
            <person name="Riley R."/>
            <person name="Sun H."/>
            <person name="Grigoriev I.V."/>
            <person name="Van Elsas J.D."/>
            <person name="Nichols N.N."/>
        </authorList>
    </citation>
    <scope>NUCLEOTIDE SEQUENCE [LARGE SCALE GENOMIC DNA]</scope>
    <source>
        <strain evidence="2 3">NRRL 30616</strain>
    </source>
</reference>
<evidence type="ECO:0000256" key="1">
    <source>
        <dbReference type="SAM" id="MobiDB-lite"/>
    </source>
</evidence>
<dbReference type="Proteomes" id="UP000182658">
    <property type="component" value="Unassembled WGS sequence"/>
</dbReference>
<dbReference type="STRING" id="1408157.A0A1J7J430"/>
<gene>
    <name evidence="2" type="ORF">CONLIGDRAFT_711980</name>
</gene>
<keyword evidence="3" id="KW-1185">Reference proteome</keyword>
<dbReference type="PANTHER" id="PTHR40788:SF1">
    <property type="entry name" value="IPA PROTEIN"/>
    <property type="match status" value="1"/>
</dbReference>
<name>A0A1J7J430_9PEZI</name>
<proteinExistence type="predicted"/>